<comment type="caution">
    <text evidence="3">The sequence shown here is derived from an EMBL/GenBank/DDBJ whole genome shotgun (WGS) entry which is preliminary data.</text>
</comment>
<dbReference type="Pfam" id="PF03703">
    <property type="entry name" value="bPH_2"/>
    <property type="match status" value="1"/>
</dbReference>
<accession>A0ABN1RQU1</accession>
<reference evidence="3 4" key="1">
    <citation type="journal article" date="2019" name="Int. J. Syst. Evol. Microbiol.">
        <title>The Global Catalogue of Microorganisms (GCM) 10K type strain sequencing project: providing services to taxonomists for standard genome sequencing and annotation.</title>
        <authorList>
            <consortium name="The Broad Institute Genomics Platform"/>
            <consortium name="The Broad Institute Genome Sequencing Center for Infectious Disease"/>
            <person name="Wu L."/>
            <person name="Ma J."/>
        </authorList>
    </citation>
    <scope>NUCLEOTIDE SEQUENCE [LARGE SCALE GENOMIC DNA]</scope>
    <source>
        <strain evidence="3 4">JCM 10696</strain>
    </source>
</reference>
<keyword evidence="1" id="KW-1133">Transmembrane helix</keyword>
<evidence type="ECO:0000313" key="3">
    <source>
        <dbReference type="EMBL" id="GAA0961883.1"/>
    </source>
</evidence>
<keyword evidence="1" id="KW-0812">Transmembrane</keyword>
<protein>
    <recommendedName>
        <fullName evidence="2">YdbS-like PH domain-containing protein</fullName>
    </recommendedName>
</protein>
<dbReference type="EMBL" id="BAAAHH010000026">
    <property type="protein sequence ID" value="GAA0961883.1"/>
    <property type="molecule type" value="Genomic_DNA"/>
</dbReference>
<evidence type="ECO:0000313" key="4">
    <source>
        <dbReference type="Proteomes" id="UP001500665"/>
    </source>
</evidence>
<name>A0ABN1RQU1_9ACTN</name>
<gene>
    <name evidence="3" type="ORF">GCM10009550_55150</name>
</gene>
<feature type="transmembrane region" description="Helical" evidence="1">
    <location>
        <begin position="67"/>
        <end position="87"/>
    </location>
</feature>
<evidence type="ECO:0000259" key="2">
    <source>
        <dbReference type="Pfam" id="PF03703"/>
    </source>
</evidence>
<keyword evidence="1" id="KW-0472">Membrane</keyword>
<dbReference type="RefSeq" id="WP_344243892.1">
    <property type="nucleotide sequence ID" value="NZ_BAAAHH010000026.1"/>
</dbReference>
<dbReference type="PANTHER" id="PTHR34473:SF3">
    <property type="entry name" value="TRANSMEMBRANE PROTEIN-RELATED"/>
    <property type="match status" value="1"/>
</dbReference>
<feature type="transmembrane region" description="Helical" evidence="1">
    <location>
        <begin position="39"/>
        <end position="61"/>
    </location>
</feature>
<dbReference type="Proteomes" id="UP001500665">
    <property type="component" value="Unassembled WGS sequence"/>
</dbReference>
<organism evidence="3 4">
    <name type="scientific">Actinocorallia libanotica</name>
    <dbReference type="NCBI Taxonomy" id="46162"/>
    <lineage>
        <taxon>Bacteria</taxon>
        <taxon>Bacillati</taxon>
        <taxon>Actinomycetota</taxon>
        <taxon>Actinomycetes</taxon>
        <taxon>Streptosporangiales</taxon>
        <taxon>Thermomonosporaceae</taxon>
        <taxon>Actinocorallia</taxon>
    </lineage>
</organism>
<keyword evidence="4" id="KW-1185">Reference proteome</keyword>
<dbReference type="InterPro" id="IPR005182">
    <property type="entry name" value="YdbS-like_PH"/>
</dbReference>
<dbReference type="PANTHER" id="PTHR34473">
    <property type="entry name" value="UPF0699 TRANSMEMBRANE PROTEIN YDBS"/>
    <property type="match status" value="1"/>
</dbReference>
<feature type="domain" description="YdbS-like PH" evidence="2">
    <location>
        <begin position="91"/>
        <end position="169"/>
    </location>
</feature>
<sequence length="179" mass="19553">MNEQPQILPPQPYRQRTREEAFAPPEGARWWRISPRHKWYRRVVALVVALLAGPLGAFVVARTGGTPGAVVWSAATVLAFVLAWLVAEQAYQAWGFLERGDDLVITSGVFQRRIVIVPYARMQFVDVTSGPLEQLFGLATVRLHTAAATTDAAIPGLPIAVADQLRDRLAARGDEGAGL</sequence>
<proteinExistence type="predicted"/>
<evidence type="ECO:0000256" key="1">
    <source>
        <dbReference type="SAM" id="Phobius"/>
    </source>
</evidence>